<name>A0ABN8HDB2_9BACT</name>
<dbReference type="Proteomes" id="UP001295463">
    <property type="component" value="Chromosome"/>
</dbReference>
<accession>A0ABN8HDB2</accession>
<protein>
    <submittedName>
        <fullName evidence="1">Uncharacterized protein</fullName>
    </submittedName>
</protein>
<evidence type="ECO:0000313" key="2">
    <source>
        <dbReference type="Proteomes" id="UP001295463"/>
    </source>
</evidence>
<sequence>MMGFPLKHTEIVSIHARPLGRALQSFFSHGFGTSFVSIHARPLGRALLMVYFTSWGDTPCFNPRPPFGTGASDEPCVTTKMSSKFQSTPALWDGRFNADAIRIGNRLI</sequence>
<dbReference type="EMBL" id="OW150024">
    <property type="protein sequence ID" value="CAH2030746.1"/>
    <property type="molecule type" value="Genomic_DNA"/>
</dbReference>
<reference evidence="1 2" key="1">
    <citation type="submission" date="2022-03" db="EMBL/GenBank/DDBJ databases">
        <authorList>
            <person name="Koch H."/>
        </authorList>
    </citation>
    <scope>NUCLEOTIDE SEQUENCE [LARGE SCALE GENOMIC DNA]</scope>
    <source>
        <strain evidence="1 2">G1</strain>
    </source>
</reference>
<keyword evidence="2" id="KW-1185">Reference proteome</keyword>
<evidence type="ECO:0000313" key="1">
    <source>
        <dbReference type="EMBL" id="CAH2030746.1"/>
    </source>
</evidence>
<organism evidence="1 2">
    <name type="scientific">Trichlorobacter ammonificans</name>
    <dbReference type="NCBI Taxonomy" id="2916410"/>
    <lineage>
        <taxon>Bacteria</taxon>
        <taxon>Pseudomonadati</taxon>
        <taxon>Thermodesulfobacteriota</taxon>
        <taxon>Desulfuromonadia</taxon>
        <taxon>Geobacterales</taxon>
        <taxon>Geobacteraceae</taxon>
        <taxon>Trichlorobacter</taxon>
    </lineage>
</organism>
<gene>
    <name evidence="1" type="ORF">GEAMG1_0932</name>
</gene>
<proteinExistence type="predicted"/>